<dbReference type="EMBL" id="JACHNU010000003">
    <property type="protein sequence ID" value="MBB4663018.1"/>
    <property type="molecule type" value="Genomic_DNA"/>
</dbReference>
<proteinExistence type="predicted"/>
<keyword evidence="2" id="KW-1185">Reference proteome</keyword>
<sequence>MSGTVISSDPTMGTMNYREGEFNSYGRELLILFGPNRAALSGSTSISAYFYIDEQQVASSSASHNYDPDQRNMDGVAASAAYTRFTVPAGTHTWRVAAGVSPPPSSFTAFDFAGLILELPTA</sequence>
<reference evidence="1 2" key="1">
    <citation type="submission" date="2020-08" db="EMBL/GenBank/DDBJ databases">
        <title>Genomic Encyclopedia of Archaeal and Bacterial Type Strains, Phase II (KMG-II): from individual species to whole genera.</title>
        <authorList>
            <person name="Goeker M."/>
        </authorList>
    </citation>
    <scope>NUCLEOTIDE SEQUENCE [LARGE SCALE GENOMIC DNA]</scope>
    <source>
        <strain evidence="1 2">DSM 23288</strain>
    </source>
</reference>
<evidence type="ECO:0000313" key="2">
    <source>
        <dbReference type="Proteomes" id="UP000585272"/>
    </source>
</evidence>
<organism evidence="1 2">
    <name type="scientific">Conexibacter arvalis</name>
    <dbReference type="NCBI Taxonomy" id="912552"/>
    <lineage>
        <taxon>Bacteria</taxon>
        <taxon>Bacillati</taxon>
        <taxon>Actinomycetota</taxon>
        <taxon>Thermoleophilia</taxon>
        <taxon>Solirubrobacterales</taxon>
        <taxon>Conexibacteraceae</taxon>
        <taxon>Conexibacter</taxon>
    </lineage>
</organism>
<name>A0A840IGC5_9ACTN</name>
<accession>A0A840IGC5</accession>
<evidence type="ECO:0000313" key="1">
    <source>
        <dbReference type="EMBL" id="MBB4663018.1"/>
    </source>
</evidence>
<comment type="caution">
    <text evidence="1">The sequence shown here is derived from an EMBL/GenBank/DDBJ whole genome shotgun (WGS) entry which is preliminary data.</text>
</comment>
<dbReference type="RefSeq" id="WP_183342690.1">
    <property type="nucleotide sequence ID" value="NZ_JACHNU010000003.1"/>
</dbReference>
<protein>
    <submittedName>
        <fullName evidence="1">Uncharacterized protein</fullName>
    </submittedName>
</protein>
<dbReference type="Proteomes" id="UP000585272">
    <property type="component" value="Unassembled WGS sequence"/>
</dbReference>
<dbReference type="AlphaFoldDB" id="A0A840IGC5"/>
<gene>
    <name evidence="1" type="ORF">BDZ31_002607</name>
</gene>